<evidence type="ECO:0000256" key="6">
    <source>
        <dbReference type="ARBA" id="ARBA00023136"/>
    </source>
</evidence>
<keyword evidence="4 7" id="KW-0812">Transmembrane</keyword>
<dbReference type="GO" id="GO:0055085">
    <property type="term" value="P:transmembrane transport"/>
    <property type="evidence" value="ECO:0007669"/>
    <property type="project" value="InterPro"/>
</dbReference>
<accession>A0A383RH54</accession>
<dbReference type="CDD" id="cd06261">
    <property type="entry name" value="TM_PBP2"/>
    <property type="match status" value="1"/>
</dbReference>
<evidence type="ECO:0000256" key="5">
    <source>
        <dbReference type="ARBA" id="ARBA00022989"/>
    </source>
</evidence>
<comment type="subcellular location">
    <subcellularLocation>
        <location evidence="1 7">Cell membrane</location>
        <topology evidence="1 7">Multi-pass membrane protein</topology>
    </subcellularLocation>
</comment>
<feature type="transmembrane region" description="Helical" evidence="7">
    <location>
        <begin position="177"/>
        <end position="201"/>
    </location>
</feature>
<feature type="transmembrane region" description="Helical" evidence="7">
    <location>
        <begin position="129"/>
        <end position="149"/>
    </location>
</feature>
<sequence>MNGNSGILNDTPAEAVKYKRPWSWYRFSEKLKDFSFALPALLFLLIFTYVPLVFSIFISTTNWNMSRPVMKFIGADNYTKLLSSEDFWKVLTITFKYTIFDVFFTIVIGLLLALLFNSKSKFYNFLRSIIFMPYYISMVVAAMIFLWIFNGEYGLANYLLDLAGFDKINWMTNPNTALGALITVSLWKGVGFAMLLFIAGLRSIPVEYYEASSIDGASRWNQFCNITIPLLSPMTLFLVITNFIGSMQVFQSINIMTNGGPLNATKAMVFWIYQMAFSEFRTGRASALVVIFFIIIIALTVIQLWISKKRVHYEG</sequence>
<organism evidence="9 10">
    <name type="scientific">Paenibacillus alvei</name>
    <name type="common">Bacillus alvei</name>
    <dbReference type="NCBI Taxonomy" id="44250"/>
    <lineage>
        <taxon>Bacteria</taxon>
        <taxon>Bacillati</taxon>
        <taxon>Bacillota</taxon>
        <taxon>Bacilli</taxon>
        <taxon>Bacillales</taxon>
        <taxon>Paenibacillaceae</taxon>
        <taxon>Paenibacillus</taxon>
    </lineage>
</organism>
<dbReference type="PANTHER" id="PTHR30193">
    <property type="entry name" value="ABC TRANSPORTER PERMEASE PROTEIN"/>
    <property type="match status" value="1"/>
</dbReference>
<keyword evidence="6 7" id="KW-0472">Membrane</keyword>
<comment type="similarity">
    <text evidence="7">Belongs to the binding-protein-dependent transport system permease family.</text>
</comment>
<feature type="transmembrane region" description="Helical" evidence="7">
    <location>
        <begin position="222"/>
        <end position="244"/>
    </location>
</feature>
<evidence type="ECO:0000256" key="4">
    <source>
        <dbReference type="ARBA" id="ARBA00022692"/>
    </source>
</evidence>
<feature type="domain" description="ABC transmembrane type-1" evidence="8">
    <location>
        <begin position="91"/>
        <end position="303"/>
    </location>
</feature>
<protein>
    <submittedName>
        <fullName evidence="9">Carbohydrate ABC transporter membrane protein 1, CUT1 family</fullName>
    </submittedName>
</protein>
<gene>
    <name evidence="9" type="ORF">PBLR_14246</name>
</gene>
<dbReference type="PANTHER" id="PTHR30193:SF37">
    <property type="entry name" value="INNER MEMBRANE ABC TRANSPORTER PERMEASE PROTEIN YCJO"/>
    <property type="match status" value="1"/>
</dbReference>
<dbReference type="InterPro" id="IPR035906">
    <property type="entry name" value="MetI-like_sf"/>
</dbReference>
<evidence type="ECO:0000256" key="7">
    <source>
        <dbReference type="RuleBase" id="RU363032"/>
    </source>
</evidence>
<reference evidence="10" key="1">
    <citation type="submission" date="2018-08" db="EMBL/GenBank/DDBJ databases">
        <authorList>
            <person name="Chevrot R."/>
        </authorList>
    </citation>
    <scope>NUCLEOTIDE SEQUENCE [LARGE SCALE GENOMIC DNA]</scope>
</reference>
<dbReference type="RefSeq" id="WP_138187726.1">
    <property type="nucleotide sequence ID" value="NZ_LS992241.1"/>
</dbReference>
<feature type="transmembrane region" description="Helical" evidence="7">
    <location>
        <begin position="97"/>
        <end position="117"/>
    </location>
</feature>
<dbReference type="PROSITE" id="PS50928">
    <property type="entry name" value="ABC_TM1"/>
    <property type="match status" value="1"/>
</dbReference>
<evidence type="ECO:0000256" key="2">
    <source>
        <dbReference type="ARBA" id="ARBA00022448"/>
    </source>
</evidence>
<feature type="transmembrane region" description="Helical" evidence="7">
    <location>
        <begin position="285"/>
        <end position="306"/>
    </location>
</feature>
<dbReference type="Proteomes" id="UP000304148">
    <property type="component" value="Chromosome"/>
</dbReference>
<dbReference type="GO" id="GO:0005886">
    <property type="term" value="C:plasma membrane"/>
    <property type="evidence" value="ECO:0007669"/>
    <property type="project" value="UniProtKB-SubCell"/>
</dbReference>
<dbReference type="Gene3D" id="1.10.3720.10">
    <property type="entry name" value="MetI-like"/>
    <property type="match status" value="1"/>
</dbReference>
<evidence type="ECO:0000313" key="9">
    <source>
        <dbReference type="EMBL" id="SYX85824.1"/>
    </source>
</evidence>
<evidence type="ECO:0000313" key="10">
    <source>
        <dbReference type="Proteomes" id="UP000304148"/>
    </source>
</evidence>
<dbReference type="EMBL" id="LS992241">
    <property type="protein sequence ID" value="SYX85824.1"/>
    <property type="molecule type" value="Genomic_DNA"/>
</dbReference>
<dbReference type="InterPro" id="IPR051393">
    <property type="entry name" value="ABC_transporter_permease"/>
</dbReference>
<name>A0A383RH54_PAEAL</name>
<evidence type="ECO:0000259" key="8">
    <source>
        <dbReference type="PROSITE" id="PS50928"/>
    </source>
</evidence>
<feature type="transmembrane region" description="Helical" evidence="7">
    <location>
        <begin position="36"/>
        <end position="58"/>
    </location>
</feature>
<keyword evidence="5 7" id="KW-1133">Transmembrane helix</keyword>
<keyword evidence="3" id="KW-1003">Cell membrane</keyword>
<dbReference type="SUPFAM" id="SSF161098">
    <property type="entry name" value="MetI-like"/>
    <property type="match status" value="1"/>
</dbReference>
<evidence type="ECO:0000256" key="3">
    <source>
        <dbReference type="ARBA" id="ARBA00022475"/>
    </source>
</evidence>
<keyword evidence="2 7" id="KW-0813">Transport</keyword>
<evidence type="ECO:0000256" key="1">
    <source>
        <dbReference type="ARBA" id="ARBA00004651"/>
    </source>
</evidence>
<dbReference type="InterPro" id="IPR000515">
    <property type="entry name" value="MetI-like"/>
</dbReference>
<proteinExistence type="inferred from homology"/>
<dbReference type="Pfam" id="PF00528">
    <property type="entry name" value="BPD_transp_1"/>
    <property type="match status" value="1"/>
</dbReference>
<dbReference type="AlphaFoldDB" id="A0A383RH54"/>